<gene>
    <name evidence="2" type="ORF">K0M31_019729</name>
</gene>
<organism evidence="2 3">
    <name type="scientific">Melipona bicolor</name>
    <dbReference type="NCBI Taxonomy" id="60889"/>
    <lineage>
        <taxon>Eukaryota</taxon>
        <taxon>Metazoa</taxon>
        <taxon>Ecdysozoa</taxon>
        <taxon>Arthropoda</taxon>
        <taxon>Hexapoda</taxon>
        <taxon>Insecta</taxon>
        <taxon>Pterygota</taxon>
        <taxon>Neoptera</taxon>
        <taxon>Endopterygota</taxon>
        <taxon>Hymenoptera</taxon>
        <taxon>Apocrita</taxon>
        <taxon>Aculeata</taxon>
        <taxon>Apoidea</taxon>
        <taxon>Anthophila</taxon>
        <taxon>Apidae</taxon>
        <taxon>Melipona</taxon>
    </lineage>
</organism>
<dbReference type="AlphaFoldDB" id="A0AA40G2Z1"/>
<keyword evidence="3" id="KW-1185">Reference proteome</keyword>
<dbReference type="EMBL" id="JAHYIQ010000008">
    <property type="protein sequence ID" value="KAK1130045.1"/>
    <property type="molecule type" value="Genomic_DNA"/>
</dbReference>
<protein>
    <submittedName>
        <fullName evidence="2">Uncharacterized protein</fullName>
    </submittedName>
</protein>
<feature type="compositionally biased region" description="Polar residues" evidence="1">
    <location>
        <begin position="47"/>
        <end position="61"/>
    </location>
</feature>
<sequence length="67" mass="7618">MLVFGFAVEAFTCETRTAKRDWYRPNTFPPKNSSALNKVAHAFDRSFPNSNRAKQSTTELQITVKPP</sequence>
<accession>A0AA40G2Z1</accession>
<evidence type="ECO:0000256" key="1">
    <source>
        <dbReference type="SAM" id="MobiDB-lite"/>
    </source>
</evidence>
<dbReference type="Proteomes" id="UP001177670">
    <property type="component" value="Unassembled WGS sequence"/>
</dbReference>
<feature type="region of interest" description="Disordered" evidence="1">
    <location>
        <begin position="47"/>
        <end position="67"/>
    </location>
</feature>
<evidence type="ECO:0000313" key="3">
    <source>
        <dbReference type="Proteomes" id="UP001177670"/>
    </source>
</evidence>
<name>A0AA40G2Z1_9HYME</name>
<proteinExistence type="predicted"/>
<reference evidence="2" key="1">
    <citation type="submission" date="2021-10" db="EMBL/GenBank/DDBJ databases">
        <title>Melipona bicolor Genome sequencing and assembly.</title>
        <authorList>
            <person name="Araujo N.S."/>
            <person name="Arias M.C."/>
        </authorList>
    </citation>
    <scope>NUCLEOTIDE SEQUENCE</scope>
    <source>
        <strain evidence="2">USP_2M_L1-L4_2017</strain>
        <tissue evidence="2">Whole body</tissue>
    </source>
</reference>
<evidence type="ECO:0000313" key="2">
    <source>
        <dbReference type="EMBL" id="KAK1130045.1"/>
    </source>
</evidence>
<comment type="caution">
    <text evidence="2">The sequence shown here is derived from an EMBL/GenBank/DDBJ whole genome shotgun (WGS) entry which is preliminary data.</text>
</comment>